<proteinExistence type="predicted"/>
<evidence type="ECO:0000313" key="1">
    <source>
        <dbReference type="EMBL" id="KKL05275.1"/>
    </source>
</evidence>
<reference evidence="1" key="1">
    <citation type="journal article" date="2015" name="Nature">
        <title>Complex archaea that bridge the gap between prokaryotes and eukaryotes.</title>
        <authorList>
            <person name="Spang A."/>
            <person name="Saw J.H."/>
            <person name="Jorgensen S.L."/>
            <person name="Zaremba-Niedzwiedzka K."/>
            <person name="Martijn J."/>
            <person name="Lind A.E."/>
            <person name="van Eijk R."/>
            <person name="Schleper C."/>
            <person name="Guy L."/>
            <person name="Ettema T.J."/>
        </authorList>
    </citation>
    <scope>NUCLEOTIDE SEQUENCE</scope>
</reference>
<accession>A0A0F9A740</accession>
<name>A0A0F9A740_9ZZZZ</name>
<gene>
    <name evidence="1" type="ORF">LCGC14_2607650</name>
</gene>
<protein>
    <submittedName>
        <fullName evidence="1">Uncharacterized protein</fullName>
    </submittedName>
</protein>
<feature type="non-terminal residue" evidence="1">
    <location>
        <position position="259"/>
    </location>
</feature>
<organism evidence="1">
    <name type="scientific">marine sediment metagenome</name>
    <dbReference type="NCBI Taxonomy" id="412755"/>
    <lineage>
        <taxon>unclassified sequences</taxon>
        <taxon>metagenomes</taxon>
        <taxon>ecological metagenomes</taxon>
    </lineage>
</organism>
<dbReference type="EMBL" id="LAZR01044186">
    <property type="protein sequence ID" value="KKL05275.1"/>
    <property type="molecule type" value="Genomic_DNA"/>
</dbReference>
<sequence length="259" mass="28604">MARTVALGTITQALIDKQNSSGRVPHIRIFINGVDYTSRLLYLEHHEEAYRDRAVIGLSNRDNFLDSLDIDGKEFEIAYGYITGNAVAEPLGNNDTAEYVYTPTLWVKSHQIISIQGERIYQIYAEGMWMYLRERKVIAGLNIWQASRTYIVGEATGSVTPNGHRFLVTTAGTSGGTEPTWDTASGATTTDGTVTWTAQEDLDYSNYPMVPLHDWDITPDGKLFLNSCYTAGYKLMIVGIKPLAFTGSGASETIALDSP</sequence>
<dbReference type="AlphaFoldDB" id="A0A0F9A740"/>
<comment type="caution">
    <text evidence="1">The sequence shown here is derived from an EMBL/GenBank/DDBJ whole genome shotgun (WGS) entry which is preliminary data.</text>
</comment>